<organism evidence="5 6">
    <name type="scientific">Microtus ochrogaster</name>
    <name type="common">Prairie vole</name>
    <dbReference type="NCBI Taxonomy" id="79684"/>
    <lineage>
        <taxon>Eukaryota</taxon>
        <taxon>Metazoa</taxon>
        <taxon>Chordata</taxon>
        <taxon>Craniata</taxon>
        <taxon>Vertebrata</taxon>
        <taxon>Euteleostomi</taxon>
        <taxon>Mammalia</taxon>
        <taxon>Eutheria</taxon>
        <taxon>Euarchontoglires</taxon>
        <taxon>Glires</taxon>
        <taxon>Rodentia</taxon>
        <taxon>Myomorpha</taxon>
        <taxon>Muroidea</taxon>
        <taxon>Cricetidae</taxon>
        <taxon>Arvicolinae</taxon>
        <taxon>Microtus</taxon>
    </lineage>
</organism>
<evidence type="ECO:0000256" key="2">
    <source>
        <dbReference type="ARBA" id="ARBA00022900"/>
    </source>
</evidence>
<evidence type="ECO:0000313" key="6">
    <source>
        <dbReference type="RefSeq" id="XP_005356435.1"/>
    </source>
</evidence>
<gene>
    <name evidence="6" type="primary">LOC101989281</name>
</gene>
<dbReference type="SUPFAM" id="SSF100895">
    <property type="entry name" value="Kazal-type serine protease inhibitors"/>
    <property type="match status" value="1"/>
</dbReference>
<name>A0ABM0L0D2_MICOH</name>
<dbReference type="GeneID" id="101989281"/>
<evidence type="ECO:0000256" key="3">
    <source>
        <dbReference type="ARBA" id="ARBA00023157"/>
    </source>
</evidence>
<keyword evidence="5" id="KW-1185">Reference proteome</keyword>
<protein>
    <submittedName>
        <fullName evidence="6">Trypsin inhibitor ClTI-1-like</fullName>
    </submittedName>
</protein>
<dbReference type="PRINTS" id="PR00290">
    <property type="entry name" value="KAZALINHBTR"/>
</dbReference>
<dbReference type="PANTHER" id="PTHR21312">
    <property type="entry name" value="SERINE PROTEASE INHIBITOR"/>
    <property type="match status" value="1"/>
</dbReference>
<dbReference type="InterPro" id="IPR001239">
    <property type="entry name" value="Prot_inh_Kazal-m"/>
</dbReference>
<reference evidence="6" key="1">
    <citation type="submission" date="2025-08" db="UniProtKB">
        <authorList>
            <consortium name="RefSeq"/>
        </authorList>
    </citation>
    <scope>IDENTIFICATION</scope>
</reference>
<keyword evidence="3" id="KW-1015">Disulfide bond</keyword>
<dbReference type="SMART" id="SM00280">
    <property type="entry name" value="KAZAL"/>
    <property type="match status" value="1"/>
</dbReference>
<dbReference type="PROSITE" id="PS00282">
    <property type="entry name" value="KAZAL_1"/>
    <property type="match status" value="1"/>
</dbReference>
<evidence type="ECO:0000259" key="4">
    <source>
        <dbReference type="PROSITE" id="PS51465"/>
    </source>
</evidence>
<dbReference type="Gene3D" id="3.30.60.30">
    <property type="match status" value="1"/>
</dbReference>
<dbReference type="InterPro" id="IPR036058">
    <property type="entry name" value="Kazal_dom_sf"/>
</dbReference>
<accession>A0ABM0L0D2</accession>
<keyword evidence="2" id="KW-0722">Serine protease inhibitor</keyword>
<dbReference type="PROSITE" id="PS51465">
    <property type="entry name" value="KAZAL_2"/>
    <property type="match status" value="1"/>
</dbReference>
<feature type="domain" description="Kazal-like" evidence="4">
    <location>
        <begin position="29"/>
        <end position="70"/>
    </location>
</feature>
<dbReference type="RefSeq" id="XP_005356435.1">
    <property type="nucleotide sequence ID" value="XM_005356378.1"/>
</dbReference>
<evidence type="ECO:0000313" key="5">
    <source>
        <dbReference type="Proteomes" id="UP000694915"/>
    </source>
</evidence>
<sequence length="70" mass="7855">MLDFSGVQVMYITLSFLLCSESSLIKSASYRPAACRMYSPLGICTREYFPVCGTNGRTYANKCIFCIAYK</sequence>
<dbReference type="InterPro" id="IPR002350">
    <property type="entry name" value="Kazal_dom"/>
</dbReference>
<keyword evidence="1" id="KW-0646">Protease inhibitor</keyword>
<proteinExistence type="predicted"/>
<dbReference type="PANTHER" id="PTHR21312:SF30">
    <property type="entry name" value="SERINE PROTEASE INHIBITOR KAZAL-TYPE 11-RELATED"/>
    <property type="match status" value="1"/>
</dbReference>
<dbReference type="Proteomes" id="UP000694915">
    <property type="component" value="Chromosome 18"/>
</dbReference>
<evidence type="ECO:0000256" key="1">
    <source>
        <dbReference type="ARBA" id="ARBA00022690"/>
    </source>
</evidence>
<dbReference type="Pfam" id="PF00050">
    <property type="entry name" value="Kazal_1"/>
    <property type="match status" value="1"/>
</dbReference>